<gene>
    <name evidence="1" type="ORF">CGC58_00800</name>
</gene>
<sequence length="200" mass="23870">MENKKDIFVKTSYDKLKTAIENIANEEDIKDVYALSFWFYCDDDDQRYPKITLGYNTLSNFKEEAYNADTKEEAKWNFAYWLQNEIETVGGENDSLLSNWFAASPYFYTEEENEKAMEEDEALYEKILKKGEKFQKEFISEIIAIAKKLFEEKVIDKTFGNDIPIIIHKLEYYDEPIRWTKKANPAKLIKEFIKYWDDEN</sequence>
<dbReference type="EMBL" id="CP022387">
    <property type="protein sequence ID" value="ATA88397.1"/>
    <property type="molecule type" value="Genomic_DNA"/>
</dbReference>
<name>A0A250FWQ9_9FLAO</name>
<reference evidence="2" key="1">
    <citation type="submission" date="2017-06" db="EMBL/GenBank/DDBJ databases">
        <title>Capnocytophaga spp. assemblies.</title>
        <authorList>
            <person name="Gulvik C.A."/>
        </authorList>
    </citation>
    <scope>NUCLEOTIDE SEQUENCE [LARGE SCALE GENOMIC DNA]</scope>
    <source>
        <strain evidence="2">H2177</strain>
    </source>
</reference>
<organism evidence="1 2">
    <name type="scientific">Capnocytophaga stomatis</name>
    <dbReference type="NCBI Taxonomy" id="1848904"/>
    <lineage>
        <taxon>Bacteria</taxon>
        <taxon>Pseudomonadati</taxon>
        <taxon>Bacteroidota</taxon>
        <taxon>Flavobacteriia</taxon>
        <taxon>Flavobacteriales</taxon>
        <taxon>Flavobacteriaceae</taxon>
        <taxon>Capnocytophaga</taxon>
    </lineage>
</organism>
<accession>A0A250FWQ9</accession>
<evidence type="ECO:0000313" key="1">
    <source>
        <dbReference type="EMBL" id="ATA88397.1"/>
    </source>
</evidence>
<proteinExistence type="predicted"/>
<dbReference type="OrthoDB" id="1148327at2"/>
<protein>
    <recommendedName>
        <fullName evidence="3">DUF4303 domain-containing protein</fullName>
    </recommendedName>
</protein>
<evidence type="ECO:0000313" key="2">
    <source>
        <dbReference type="Proteomes" id="UP000217348"/>
    </source>
</evidence>
<evidence type="ECO:0008006" key="3">
    <source>
        <dbReference type="Google" id="ProtNLM"/>
    </source>
</evidence>
<dbReference type="Proteomes" id="UP000217348">
    <property type="component" value="Chromosome"/>
</dbReference>
<dbReference type="RefSeq" id="WP_095894675.1">
    <property type="nucleotide sequence ID" value="NZ_CP022387.1"/>
</dbReference>
<dbReference type="KEGG" id="csto:CGC58_00800"/>
<dbReference type="AlphaFoldDB" id="A0A250FWQ9"/>